<feature type="non-terminal residue" evidence="1">
    <location>
        <position position="1"/>
    </location>
</feature>
<reference evidence="2" key="2">
    <citation type="submission" date="2015-01" db="EMBL/GenBank/DDBJ databases">
        <title>Evolutionary Origins and Diversification of the Mycorrhizal Mutualists.</title>
        <authorList>
            <consortium name="DOE Joint Genome Institute"/>
            <consortium name="Mycorrhizal Genomics Consortium"/>
            <person name="Kohler A."/>
            <person name="Kuo A."/>
            <person name="Nagy L.G."/>
            <person name="Floudas D."/>
            <person name="Copeland A."/>
            <person name="Barry K.W."/>
            <person name="Cichocki N."/>
            <person name="Veneault-Fourrey C."/>
            <person name="LaButti K."/>
            <person name="Lindquist E.A."/>
            <person name="Lipzen A."/>
            <person name="Lundell T."/>
            <person name="Morin E."/>
            <person name="Murat C."/>
            <person name="Riley R."/>
            <person name="Ohm R."/>
            <person name="Sun H."/>
            <person name="Tunlid A."/>
            <person name="Henrissat B."/>
            <person name="Grigoriev I.V."/>
            <person name="Hibbett D.S."/>
            <person name="Martin F."/>
        </authorList>
    </citation>
    <scope>NUCLEOTIDE SEQUENCE [LARGE SCALE GENOMIC DNA]</scope>
    <source>
        <strain evidence="2">F 1598</strain>
    </source>
</reference>
<dbReference type="OrthoDB" id="2739948at2759"/>
<dbReference type="Proteomes" id="UP000054166">
    <property type="component" value="Unassembled WGS sequence"/>
</dbReference>
<dbReference type="AlphaFoldDB" id="A0A0C3BZM8"/>
<dbReference type="InParanoid" id="A0A0C3BZM8"/>
<evidence type="ECO:0008006" key="3">
    <source>
        <dbReference type="Google" id="ProtNLM"/>
    </source>
</evidence>
<dbReference type="HOGENOM" id="CLU_006410_2_0_1"/>
<protein>
    <recommendedName>
        <fullName evidence="3">Fungal-type protein kinase domain-containing protein</fullName>
    </recommendedName>
</protein>
<name>A0A0C3BZM8_PILCF</name>
<gene>
    <name evidence="1" type="ORF">PILCRDRAFT_70424</name>
</gene>
<evidence type="ECO:0000313" key="1">
    <source>
        <dbReference type="EMBL" id="KIM82817.1"/>
    </source>
</evidence>
<organism evidence="1 2">
    <name type="scientific">Piloderma croceum (strain F 1598)</name>
    <dbReference type="NCBI Taxonomy" id="765440"/>
    <lineage>
        <taxon>Eukaryota</taxon>
        <taxon>Fungi</taxon>
        <taxon>Dikarya</taxon>
        <taxon>Basidiomycota</taxon>
        <taxon>Agaricomycotina</taxon>
        <taxon>Agaricomycetes</taxon>
        <taxon>Agaricomycetidae</taxon>
        <taxon>Atheliales</taxon>
        <taxon>Atheliaceae</taxon>
        <taxon>Piloderma</taxon>
    </lineage>
</organism>
<sequence length="348" mass="38579">VKSTEKFTPNLRIVNSSSNVDCNSLSDFSFKIKPDVSVYCADSDPKVKTDSSLVEIFIEFKWSSGDDPFCDPYDVSCPHCGQGAKSFLHETTQANDTLGQITAYTATQLGAQYHTHVYSVFIMKGTAQLLRWDRSGTIVTEAINYNESPLLAEFFRCYSVAPPAMRGKDQSVSDPTPIEAIEARKALGLDNKVPLVKLQIPGAHDSLHYYITSAPRTTSYTPPGHATRGGPAYNILQRTKVFLKDSWRVDLPDIQAKGLTYKTLMDAKVRNIPQCLTSGDISTAEYHATKTQSFTSQPCACRPRTHFVPHRHYHLALDVIGRSLTAFESSYEMVTTVRDGVIGELPHS</sequence>
<dbReference type="EMBL" id="KN832993">
    <property type="protein sequence ID" value="KIM82817.1"/>
    <property type="molecule type" value="Genomic_DNA"/>
</dbReference>
<keyword evidence="2" id="KW-1185">Reference proteome</keyword>
<accession>A0A0C3BZM8</accession>
<proteinExistence type="predicted"/>
<reference evidence="1 2" key="1">
    <citation type="submission" date="2014-04" db="EMBL/GenBank/DDBJ databases">
        <authorList>
            <consortium name="DOE Joint Genome Institute"/>
            <person name="Kuo A."/>
            <person name="Tarkka M."/>
            <person name="Buscot F."/>
            <person name="Kohler A."/>
            <person name="Nagy L.G."/>
            <person name="Floudas D."/>
            <person name="Copeland A."/>
            <person name="Barry K.W."/>
            <person name="Cichocki N."/>
            <person name="Veneault-Fourrey C."/>
            <person name="LaButti K."/>
            <person name="Lindquist E.A."/>
            <person name="Lipzen A."/>
            <person name="Lundell T."/>
            <person name="Morin E."/>
            <person name="Murat C."/>
            <person name="Sun H."/>
            <person name="Tunlid A."/>
            <person name="Henrissat B."/>
            <person name="Grigoriev I.V."/>
            <person name="Hibbett D.S."/>
            <person name="Martin F."/>
            <person name="Nordberg H.P."/>
            <person name="Cantor M.N."/>
            <person name="Hua S.X."/>
        </authorList>
    </citation>
    <scope>NUCLEOTIDE SEQUENCE [LARGE SCALE GENOMIC DNA]</scope>
    <source>
        <strain evidence="1 2">F 1598</strain>
    </source>
</reference>
<evidence type="ECO:0000313" key="2">
    <source>
        <dbReference type="Proteomes" id="UP000054166"/>
    </source>
</evidence>